<gene>
    <name evidence="2" type="ORF">CYR32_06960</name>
</gene>
<keyword evidence="3" id="KW-1185">Reference proteome</keyword>
<accession>A0A2N5E7U0</accession>
<dbReference type="EMBL" id="PJZH01000004">
    <property type="protein sequence ID" value="PLR37545.1"/>
    <property type="molecule type" value="Genomic_DNA"/>
</dbReference>
<protein>
    <recommendedName>
        <fullName evidence="1">RES domain-containing protein</fullName>
    </recommendedName>
</protein>
<name>A0A2N5E7U0_9GAMM</name>
<sequence length="223" mass="25189">MPTPPAFDYPQLEQAITALFEAQRLPTHLTGTGTLKRWQAQAWPSALYFGRGEGRYSAPDGAFGVCYMAEKAVSALAESYGRLMHKNALKFIDESDVENSRLCLIRPRRPLRFVDVGKLLGMLHITLDASVGDDYTLTQRVMACLYALAGDKYDGVCYVSRHFPSADFCYAVWETDEVRFDDAGMMNLAEYRDSDALPAHWPYDDITAEELLEEVLRFRIVPL</sequence>
<dbReference type="RefSeq" id="WP_101823672.1">
    <property type="nucleotide sequence ID" value="NZ_PJZH01000004.1"/>
</dbReference>
<organism evidence="2 3">
    <name type="scientific">Chimaeribacter coloradensis</name>
    <dbReference type="NCBI Taxonomy" id="2060068"/>
    <lineage>
        <taxon>Bacteria</taxon>
        <taxon>Pseudomonadati</taxon>
        <taxon>Pseudomonadota</taxon>
        <taxon>Gammaproteobacteria</taxon>
        <taxon>Enterobacterales</taxon>
        <taxon>Yersiniaceae</taxon>
        <taxon>Chimaeribacter</taxon>
    </lineage>
</organism>
<feature type="domain" description="RES" evidence="1">
    <location>
        <begin position="45"/>
        <end position="178"/>
    </location>
</feature>
<evidence type="ECO:0000313" key="2">
    <source>
        <dbReference type="EMBL" id="PLR37545.1"/>
    </source>
</evidence>
<reference evidence="2 3" key="1">
    <citation type="submission" date="2017-12" db="EMBL/GenBank/DDBJ databases">
        <title>Characterization of six clinical isolates of Enterochimera gen. nov., a novel genus of the Yersiniaciae family and the three species Enterochimera arupensis sp. nov., Enterochimera coloradensis sp. nov, and Enterochimera californica sp. nov.</title>
        <authorList>
            <person name="Rossi A."/>
            <person name="Fisher M."/>
        </authorList>
    </citation>
    <scope>NUCLEOTIDE SEQUENCE [LARGE SCALE GENOMIC DNA]</scope>
    <source>
        <strain evidence="3">2016-Iso4</strain>
    </source>
</reference>
<evidence type="ECO:0000313" key="3">
    <source>
        <dbReference type="Proteomes" id="UP000234503"/>
    </source>
</evidence>
<dbReference type="InterPro" id="IPR014914">
    <property type="entry name" value="RES_dom"/>
</dbReference>
<dbReference type="OrthoDB" id="6503912at2"/>
<evidence type="ECO:0000259" key="1">
    <source>
        <dbReference type="Pfam" id="PF08808"/>
    </source>
</evidence>
<comment type="caution">
    <text evidence="2">The sequence shown here is derived from an EMBL/GenBank/DDBJ whole genome shotgun (WGS) entry which is preliminary data.</text>
</comment>
<proteinExistence type="predicted"/>
<dbReference type="AlphaFoldDB" id="A0A2N5E7U0"/>
<dbReference type="Proteomes" id="UP000234503">
    <property type="component" value="Unassembled WGS sequence"/>
</dbReference>
<dbReference type="Pfam" id="PF08808">
    <property type="entry name" value="RES"/>
    <property type="match status" value="1"/>
</dbReference>